<sequence length="83" mass="9293">MRDGGNPDFDINDWLRVKTALTFTVGKNTVLGECGPDDVSVISKLLFGLFHYFMHHNIKVSAREARRLLARYGYPSAAMVSTC</sequence>
<protein>
    <submittedName>
        <fullName evidence="1">Putative TATA-box bind protein</fullName>
    </submittedName>
</protein>
<comment type="caution">
    <text evidence="1">The sequence shown here is derived from an EMBL/GenBank/DDBJ whole genome shotgun (WGS) entry which is preliminary data.</text>
</comment>
<name>A0A1Q3DL76_9VIRU</name>
<reference evidence="1" key="1">
    <citation type="submission" date="2017-01" db="EMBL/GenBank/DDBJ databases">
        <title>Draft genome sequence of uncultured bacilliform virus purified from snow crab.</title>
        <authorList>
            <person name="Takano T."/>
        </authorList>
    </citation>
    <scope>NUCLEOTIDE SEQUENCE</scope>
    <source>
        <strain evidence="1">Isolate_1</strain>
    </source>
</reference>
<proteinExistence type="predicted"/>
<gene>
    <name evidence="1" type="ORF">SCV_114</name>
</gene>
<dbReference type="EMBL" id="BDLS01000002">
    <property type="protein sequence ID" value="GAV93234.1"/>
    <property type="molecule type" value="Genomic_DNA"/>
</dbReference>
<accession>A0A1Q3DL76</accession>
<organism evidence="1">
    <name type="scientific">Chionoecetes opilio bacilliform virus</name>
    <dbReference type="NCBI Taxonomy" id="1825681"/>
    <lineage>
        <taxon>Viruses</taxon>
        <taxon>Viruses incertae sedis</taxon>
        <taxon>Naldaviricetes</taxon>
        <taxon>Nimaviridae</taxon>
    </lineage>
</organism>
<evidence type="ECO:0000313" key="1">
    <source>
        <dbReference type="EMBL" id="GAV93234.1"/>
    </source>
</evidence>